<sequence>MLLLLSGLIGEDRVSLGSEIKIFLHDAQHPTNINKNINMDMLTVLNKIRWHITKRVRYQNYLQQSFEQFNLYIDSQHFKFNLIFMRK</sequence>
<dbReference type="EMBL" id="ANKC01000410">
    <property type="protein sequence ID" value="EPC79482.1"/>
    <property type="molecule type" value="Genomic_DNA"/>
</dbReference>
<proteinExistence type="predicted"/>
<comment type="caution">
    <text evidence="1">The sequence shown here is derived from an EMBL/GenBank/DDBJ whole genome shotgun (WGS) entry which is preliminary data.</text>
</comment>
<evidence type="ECO:0000313" key="2">
    <source>
        <dbReference type="Proteomes" id="UP000014243"/>
    </source>
</evidence>
<reference evidence="1 2" key="1">
    <citation type="journal article" date="2013" name="PLoS ONE">
        <title>Lactobacillus paracasei comparative genomics: towards species pan-genome definition and exploitation of diversity.</title>
        <authorList>
            <person name="Smokvina T."/>
            <person name="Wels M."/>
            <person name="Polka J."/>
            <person name="Chervaux C."/>
            <person name="Brisse S."/>
            <person name="Boekhorst J."/>
            <person name="van Hylckama Vlieg J.E."/>
            <person name="Siezen R.J."/>
        </authorList>
    </citation>
    <scope>NUCLEOTIDE SEQUENCE [LARGE SCALE GENOMIC DNA]</scope>
    <source>
        <strain evidence="1 2">Lpp126</strain>
    </source>
</reference>
<dbReference type="Proteomes" id="UP000014243">
    <property type="component" value="Unassembled WGS sequence"/>
</dbReference>
<name>S2RMQ9_LACPA</name>
<gene>
    <name evidence="1" type="ORF">Lpp126_05905</name>
</gene>
<organism evidence="1 2">
    <name type="scientific">Lacticaseibacillus paracasei subsp. paracasei Lpp126</name>
    <dbReference type="NCBI Taxonomy" id="1256206"/>
    <lineage>
        <taxon>Bacteria</taxon>
        <taxon>Bacillati</taxon>
        <taxon>Bacillota</taxon>
        <taxon>Bacilli</taxon>
        <taxon>Lactobacillales</taxon>
        <taxon>Lactobacillaceae</taxon>
        <taxon>Lacticaseibacillus</taxon>
    </lineage>
</organism>
<evidence type="ECO:0000313" key="1">
    <source>
        <dbReference type="EMBL" id="EPC79482.1"/>
    </source>
</evidence>
<protein>
    <submittedName>
        <fullName evidence="1">Uncharacterized protein</fullName>
    </submittedName>
</protein>
<dbReference type="AlphaFoldDB" id="S2RMQ9"/>
<accession>S2RMQ9</accession>